<dbReference type="InterPro" id="IPR001623">
    <property type="entry name" value="DnaJ_domain"/>
</dbReference>
<dbReference type="GO" id="GO:0051087">
    <property type="term" value="F:protein-folding chaperone binding"/>
    <property type="evidence" value="ECO:0007669"/>
    <property type="project" value="TreeGrafter"/>
</dbReference>
<feature type="domain" description="J" evidence="3">
    <location>
        <begin position="5"/>
        <end position="66"/>
    </location>
</feature>
<dbReference type="GO" id="GO:0005783">
    <property type="term" value="C:endoplasmic reticulum"/>
    <property type="evidence" value="ECO:0007669"/>
    <property type="project" value="TreeGrafter"/>
</dbReference>
<dbReference type="OrthoDB" id="442087at2759"/>
<dbReference type="PANTHER" id="PTHR44360:SF1">
    <property type="entry name" value="DNAJ HOMOLOG SUBFAMILY B MEMBER 9"/>
    <property type="match status" value="1"/>
</dbReference>
<evidence type="ECO:0000256" key="2">
    <source>
        <dbReference type="SAM" id="MobiDB-lite"/>
    </source>
</evidence>
<evidence type="ECO:0000256" key="1">
    <source>
        <dbReference type="ARBA" id="ARBA00023186"/>
    </source>
</evidence>
<dbReference type="PANTHER" id="PTHR44360">
    <property type="entry name" value="DNAJ HOMOLOG SUBFAMILY B MEMBER 9"/>
    <property type="match status" value="1"/>
</dbReference>
<feature type="region of interest" description="Disordered" evidence="2">
    <location>
        <begin position="135"/>
        <end position="241"/>
    </location>
</feature>
<evidence type="ECO:0000313" key="5">
    <source>
        <dbReference type="Proteomes" id="UP000030678"/>
    </source>
</evidence>
<dbReference type="VEuPathDB" id="FungiDB:G647_01944"/>
<dbReference type="PRINTS" id="PR00625">
    <property type="entry name" value="JDOMAIN"/>
</dbReference>
<dbReference type="GeneID" id="19980437"/>
<organism evidence="4 5">
    <name type="scientific">Cladophialophora carrionii CBS 160.54</name>
    <dbReference type="NCBI Taxonomy" id="1279043"/>
    <lineage>
        <taxon>Eukaryota</taxon>
        <taxon>Fungi</taxon>
        <taxon>Dikarya</taxon>
        <taxon>Ascomycota</taxon>
        <taxon>Pezizomycotina</taxon>
        <taxon>Eurotiomycetes</taxon>
        <taxon>Chaetothyriomycetidae</taxon>
        <taxon>Chaetothyriales</taxon>
        <taxon>Herpotrichiellaceae</taxon>
        <taxon>Cladophialophora</taxon>
    </lineage>
</organism>
<feature type="compositionally biased region" description="Basic and acidic residues" evidence="2">
    <location>
        <begin position="190"/>
        <end position="210"/>
    </location>
</feature>
<dbReference type="GO" id="GO:0036503">
    <property type="term" value="P:ERAD pathway"/>
    <property type="evidence" value="ECO:0007669"/>
    <property type="project" value="TreeGrafter"/>
</dbReference>
<dbReference type="GO" id="GO:0051787">
    <property type="term" value="F:misfolded protein binding"/>
    <property type="evidence" value="ECO:0007669"/>
    <property type="project" value="TreeGrafter"/>
</dbReference>
<dbReference type="HOGENOM" id="CLU_743949_0_0_1"/>
<dbReference type="SUPFAM" id="SSF46565">
    <property type="entry name" value="Chaperone J-domain"/>
    <property type="match status" value="1"/>
</dbReference>
<proteinExistence type="predicted"/>
<feature type="compositionally biased region" description="Polar residues" evidence="2">
    <location>
        <begin position="75"/>
        <end position="86"/>
    </location>
</feature>
<feature type="compositionally biased region" description="Basic and acidic residues" evidence="2">
    <location>
        <begin position="140"/>
        <end position="153"/>
    </location>
</feature>
<dbReference type="PROSITE" id="PS00636">
    <property type="entry name" value="DNAJ_1"/>
    <property type="match status" value="1"/>
</dbReference>
<dbReference type="EMBL" id="KB822697">
    <property type="protein sequence ID" value="ETI29491.1"/>
    <property type="molecule type" value="Genomic_DNA"/>
</dbReference>
<dbReference type="PROSITE" id="PS50076">
    <property type="entry name" value="DNAJ_2"/>
    <property type="match status" value="1"/>
</dbReference>
<keyword evidence="1" id="KW-0143">Chaperone</keyword>
<dbReference type="CDD" id="cd06257">
    <property type="entry name" value="DnaJ"/>
    <property type="match status" value="1"/>
</dbReference>
<name>V9DS70_9EURO</name>
<dbReference type="InterPro" id="IPR051948">
    <property type="entry name" value="Hsp70_co-chaperone_J-domain"/>
</dbReference>
<sequence length="407" mass="45489">MTSQNHYAVLGVLRSAAHAEIKTAYNRLVLKAHPDKGGSQSDFIKIQAAWEVLRDTSARAEFDRKNPHATGVPGQPQSSRGKSTRGSEFRSGARKSSPDSWHSHPAGGNSMSSTYSNSNRWSGYRESAGGNAYNHYHGFSAKDTDDGIPDQRSRSTKPRPKPEDASTKNHHTHWNEAPPPKDTPMADAPDEPKPERPSHERTHARPETRHPHARGRRRSPSPAPDHYRGRWSPPPAAPTEMDIKPIQDLADKAARTLNSYKELLEVVRSRTNSHPLTKLSEEMHTKLRHVQSCLCTRELKIKLRVYAIMNYNAEVRALQPVTPLESFYPSLIETVLGTDVDIVSDLNHAMGRVLRDTAEMLRMKQVLESKGMKLTDDEKTVRNSRGSIDALDRLLTKILTSSFATVA</sequence>
<reference evidence="4 5" key="1">
    <citation type="submission" date="2013-03" db="EMBL/GenBank/DDBJ databases">
        <title>The Genome Sequence of Cladophialophora carrionii CBS 160.54.</title>
        <authorList>
            <consortium name="The Broad Institute Genomics Platform"/>
            <person name="Cuomo C."/>
            <person name="de Hoog S."/>
            <person name="Gorbushina A."/>
            <person name="Walker B."/>
            <person name="Young S.K."/>
            <person name="Zeng Q."/>
            <person name="Gargeya S."/>
            <person name="Fitzgerald M."/>
            <person name="Haas B."/>
            <person name="Abouelleil A."/>
            <person name="Allen A.W."/>
            <person name="Alvarado L."/>
            <person name="Arachchi H.M."/>
            <person name="Berlin A.M."/>
            <person name="Chapman S.B."/>
            <person name="Gainer-Dewar J."/>
            <person name="Goldberg J."/>
            <person name="Griggs A."/>
            <person name="Gujja S."/>
            <person name="Hansen M."/>
            <person name="Howarth C."/>
            <person name="Imamovic A."/>
            <person name="Ireland A."/>
            <person name="Larimer J."/>
            <person name="McCowan C."/>
            <person name="Murphy C."/>
            <person name="Pearson M."/>
            <person name="Poon T.W."/>
            <person name="Priest M."/>
            <person name="Roberts A."/>
            <person name="Saif S."/>
            <person name="Shea T."/>
            <person name="Sisk P."/>
            <person name="Sykes S."/>
            <person name="Wortman J."/>
            <person name="Nusbaum C."/>
            <person name="Birren B."/>
        </authorList>
    </citation>
    <scope>NUCLEOTIDE SEQUENCE [LARGE SCALE GENOMIC DNA]</scope>
    <source>
        <strain evidence="4 5">CBS 160.54</strain>
    </source>
</reference>
<evidence type="ECO:0000313" key="4">
    <source>
        <dbReference type="EMBL" id="ETI29491.1"/>
    </source>
</evidence>
<protein>
    <recommendedName>
        <fullName evidence="3">J domain-containing protein</fullName>
    </recommendedName>
</protein>
<dbReference type="SMART" id="SM00271">
    <property type="entry name" value="DnaJ"/>
    <property type="match status" value="1"/>
</dbReference>
<accession>V9DS70</accession>
<dbReference type="Gene3D" id="1.10.287.110">
    <property type="entry name" value="DnaJ domain"/>
    <property type="match status" value="1"/>
</dbReference>
<feature type="compositionally biased region" description="Polar residues" evidence="2">
    <location>
        <begin position="109"/>
        <end position="118"/>
    </location>
</feature>
<dbReference type="InterPro" id="IPR036869">
    <property type="entry name" value="J_dom_sf"/>
</dbReference>
<dbReference type="Pfam" id="PF00226">
    <property type="entry name" value="DnaJ"/>
    <property type="match status" value="1"/>
</dbReference>
<dbReference type="AlphaFoldDB" id="V9DS70"/>
<dbReference type="Proteomes" id="UP000030678">
    <property type="component" value="Unassembled WGS sequence"/>
</dbReference>
<dbReference type="RefSeq" id="XP_008723565.1">
    <property type="nucleotide sequence ID" value="XM_008725343.1"/>
</dbReference>
<gene>
    <name evidence="4" type="ORF">G647_01944</name>
</gene>
<feature type="region of interest" description="Disordered" evidence="2">
    <location>
        <begin position="60"/>
        <end position="118"/>
    </location>
</feature>
<evidence type="ECO:0000259" key="3">
    <source>
        <dbReference type="PROSITE" id="PS50076"/>
    </source>
</evidence>
<dbReference type="InterPro" id="IPR018253">
    <property type="entry name" value="DnaJ_domain_CS"/>
</dbReference>